<protein>
    <recommendedName>
        <fullName evidence="3">NAD-dependent epimerase/dehydratase domain-containing protein</fullName>
    </recommendedName>
</protein>
<dbReference type="EMBL" id="KZ623709">
    <property type="protein sequence ID" value="PNS22146.1"/>
    <property type="molecule type" value="Genomic_DNA"/>
</dbReference>
<name>A0A2K1R4D1_POPTR</name>
<reference evidence="4" key="1">
    <citation type="journal article" date="2006" name="Science">
        <title>The genome of black cottonwood, Populus trichocarpa (Torr. &amp; Gray).</title>
        <authorList>
            <person name="Tuskan G.A."/>
            <person name="Difazio S."/>
            <person name="Jansson S."/>
            <person name="Bohlmann J."/>
            <person name="Grigoriev I."/>
            <person name="Hellsten U."/>
            <person name="Putnam N."/>
            <person name="Ralph S."/>
            <person name="Rombauts S."/>
            <person name="Salamov A."/>
            <person name="Schein J."/>
            <person name="Sterck L."/>
            <person name="Aerts A."/>
            <person name="Bhalerao R.R."/>
            <person name="Bhalerao R.P."/>
            <person name="Blaudez D."/>
            <person name="Boerjan W."/>
            <person name="Brun A."/>
            <person name="Brunner A."/>
            <person name="Busov V."/>
            <person name="Campbell M."/>
            <person name="Carlson J."/>
            <person name="Chalot M."/>
            <person name="Chapman J."/>
            <person name="Chen G.L."/>
            <person name="Cooper D."/>
            <person name="Coutinho P.M."/>
            <person name="Couturier J."/>
            <person name="Covert S."/>
            <person name="Cronk Q."/>
            <person name="Cunningham R."/>
            <person name="Davis J."/>
            <person name="Degroeve S."/>
            <person name="Dejardin A."/>
            <person name="Depamphilis C."/>
            <person name="Detter J."/>
            <person name="Dirks B."/>
            <person name="Dubchak I."/>
            <person name="Duplessis S."/>
            <person name="Ehlting J."/>
            <person name="Ellis B."/>
            <person name="Gendler K."/>
            <person name="Goodstein D."/>
            <person name="Gribskov M."/>
            <person name="Grimwood J."/>
            <person name="Groover A."/>
            <person name="Gunter L."/>
            <person name="Hamberger B."/>
            <person name="Heinze B."/>
            <person name="Helariutta Y."/>
            <person name="Henrissat B."/>
            <person name="Holligan D."/>
            <person name="Holt R."/>
            <person name="Huang W."/>
            <person name="Islam-Faridi N."/>
            <person name="Jones S."/>
            <person name="Jones-Rhoades M."/>
            <person name="Jorgensen R."/>
            <person name="Joshi C."/>
            <person name="Kangasjarvi J."/>
            <person name="Karlsson J."/>
            <person name="Kelleher C."/>
            <person name="Kirkpatrick R."/>
            <person name="Kirst M."/>
            <person name="Kohler A."/>
            <person name="Kalluri U."/>
            <person name="Larimer F."/>
            <person name="Leebens-Mack J."/>
            <person name="Leple J.C."/>
            <person name="Locascio P."/>
            <person name="Lou Y."/>
            <person name="Lucas S."/>
            <person name="Martin F."/>
            <person name="Montanini B."/>
            <person name="Napoli C."/>
            <person name="Nelson D.R."/>
            <person name="Nelson C."/>
            <person name="Nieminen K."/>
            <person name="Nilsson O."/>
            <person name="Pereda V."/>
            <person name="Peter G."/>
            <person name="Philippe R."/>
            <person name="Pilate G."/>
            <person name="Poliakov A."/>
            <person name="Razumovskaya J."/>
            <person name="Richardson P."/>
            <person name="Rinaldi C."/>
            <person name="Ritland K."/>
            <person name="Rouze P."/>
            <person name="Ryaboy D."/>
            <person name="Schmutz J."/>
            <person name="Schrader J."/>
            <person name="Segerman B."/>
            <person name="Shin H."/>
            <person name="Siddiqui A."/>
            <person name="Sterky F."/>
            <person name="Terry A."/>
            <person name="Tsai C.J."/>
            <person name="Uberbacher E."/>
            <person name="Unneberg P."/>
            <person name="Vahala J."/>
            <person name="Wall K."/>
            <person name="Wessler S."/>
            <person name="Yang G."/>
            <person name="Yin T."/>
            <person name="Douglas C."/>
            <person name="Marra M."/>
            <person name="Sandberg G."/>
            <person name="Van de Peer Y."/>
            <person name="Rokhsar D."/>
        </authorList>
    </citation>
    <scope>NUCLEOTIDE SEQUENCE [LARGE SCALE GENOMIC DNA]</scope>
    <source>
        <strain evidence="4">Nisqually-1</strain>
    </source>
</reference>
<dbReference type="InterPro" id="IPR050425">
    <property type="entry name" value="NAD(P)_dehydrat-like"/>
</dbReference>
<accession>A0A2K1R4D1</accession>
<dbReference type="CDD" id="cd08958">
    <property type="entry name" value="FR_SDR_e"/>
    <property type="match status" value="1"/>
</dbReference>
<dbReference type="InterPro" id="IPR036291">
    <property type="entry name" value="NAD(P)-bd_dom_sf"/>
</dbReference>
<reference evidence="4" key="2">
    <citation type="submission" date="2017-07" db="EMBL/GenBank/DDBJ databases">
        <title>WGS assembly of Populus trichocarpa.</title>
        <authorList>
            <person name="Tuskan G."/>
            <person name="Difazio S."/>
            <person name="Jansson S."/>
            <person name="Bohlmann J."/>
            <person name="Grigoriev I."/>
            <person name="Hellsten U."/>
            <person name="Putnam N."/>
            <person name="Ralph S."/>
            <person name="Rombauts S."/>
            <person name="Salamov A."/>
            <person name="Schein J."/>
            <person name="Sterck L."/>
            <person name="Aerts A."/>
            <person name="Bhalerao R."/>
            <person name="Bhalerao R."/>
            <person name="Blaudez D."/>
            <person name="Boerjan W."/>
            <person name="Brun A."/>
            <person name="Brunner A."/>
            <person name="Busov V."/>
            <person name="Campbell M."/>
            <person name="Carlson J."/>
            <person name="Chalot M."/>
            <person name="Chapman J."/>
            <person name="Chen G."/>
            <person name="Cooper D."/>
            <person name="Coutinho P."/>
            <person name="Couturier J."/>
            <person name="Covert S."/>
            <person name="Cronk Q."/>
            <person name="Cunningham R."/>
            <person name="Davis J."/>
            <person name="Degroeve S."/>
            <person name="Dejardin A."/>
            <person name="Depamphilis C."/>
            <person name="Detter J."/>
            <person name="Dirks B."/>
            <person name="Dubchak I."/>
            <person name="Duplessis S."/>
            <person name="Ehlting J."/>
            <person name="Ellis B."/>
            <person name="Gendler K."/>
            <person name="Goodstein D."/>
            <person name="Gribskov M."/>
            <person name="Grimwood J."/>
            <person name="Groover A."/>
            <person name="Gunter L."/>
            <person name="Hamberger B."/>
            <person name="Heinze B."/>
            <person name="Helariutta Y."/>
            <person name="Henrissat B."/>
            <person name="Holligan D."/>
            <person name="Holt R."/>
            <person name="Huang W."/>
            <person name="Islam-Faridi N."/>
            <person name="Jones S."/>
            <person name="Jones-Rhoades M."/>
            <person name="Jorgensen R."/>
            <person name="Joshi C."/>
            <person name="Kangasjarvi J."/>
            <person name="Karlsson J."/>
            <person name="Kelleher C."/>
            <person name="Kirkpatrick R."/>
            <person name="Kirst M."/>
            <person name="Kohler A."/>
            <person name="Kalluri U."/>
            <person name="Larimer F."/>
            <person name="Leebens-Mack J."/>
            <person name="Leple J."/>
            <person name="Locascio P."/>
            <person name="Lou Y."/>
            <person name="Lucas S."/>
            <person name="Martin F."/>
            <person name="Montanini B."/>
            <person name="Napoli C."/>
            <person name="Nelson D."/>
            <person name="Nelson C."/>
            <person name="Nieminen K."/>
            <person name="Nilsson O."/>
            <person name="Pereda V."/>
            <person name="Peter G."/>
            <person name="Philippe R."/>
            <person name="Pilate G."/>
            <person name="Poliakov A."/>
            <person name="Razumovskaya J."/>
            <person name="Richardson P."/>
            <person name="Rinaldi C."/>
            <person name="Ritland K."/>
            <person name="Rouze P."/>
            <person name="Ryaboy D."/>
            <person name="Schmutz J."/>
            <person name="Schrader J."/>
            <person name="Segerman B."/>
            <person name="Shin H."/>
            <person name="Siddiqui A."/>
            <person name="Sterky F."/>
            <person name="Terry A."/>
            <person name="Tsai C."/>
            <person name="Uberbacher E."/>
            <person name="Unneberg P."/>
            <person name="Vahala J."/>
            <person name="Wall K."/>
            <person name="Wessler S."/>
            <person name="Yang G."/>
            <person name="Yin T."/>
            <person name="Douglas C."/>
            <person name="Marra M."/>
            <person name="Sandberg G."/>
            <person name="Van De Peer Y."/>
            <person name="Rokhsar D."/>
        </authorList>
    </citation>
    <scope>NUCLEOTIDE SEQUENCE</scope>
    <source>
        <strain evidence="4">Nisqually-1</strain>
    </source>
</reference>
<feature type="domain" description="NAD-dependent epimerase/dehydratase" evidence="3">
    <location>
        <begin position="8"/>
        <end position="247"/>
    </location>
</feature>
<dbReference type="Gene3D" id="3.40.50.720">
    <property type="entry name" value="NAD(P)-binding Rossmann-like Domain"/>
    <property type="match status" value="1"/>
</dbReference>
<dbReference type="InterPro" id="IPR001509">
    <property type="entry name" value="Epimerase_deHydtase"/>
</dbReference>
<dbReference type="AlphaFoldDB" id="A0A2K1R4D1"/>
<proteinExistence type="predicted"/>
<evidence type="ECO:0000256" key="2">
    <source>
        <dbReference type="ARBA" id="ARBA00023002"/>
    </source>
</evidence>
<evidence type="ECO:0000256" key="1">
    <source>
        <dbReference type="ARBA" id="ARBA00022857"/>
    </source>
</evidence>
<evidence type="ECO:0000259" key="3">
    <source>
        <dbReference type="Pfam" id="PF01370"/>
    </source>
</evidence>
<dbReference type="InParanoid" id="A0A2K1R4D1"/>
<organism evidence="4">
    <name type="scientific">Populus trichocarpa</name>
    <name type="common">Western balsam poplar</name>
    <name type="synonym">Populus balsamifera subsp. trichocarpa</name>
    <dbReference type="NCBI Taxonomy" id="3694"/>
    <lineage>
        <taxon>Eukaryota</taxon>
        <taxon>Viridiplantae</taxon>
        <taxon>Streptophyta</taxon>
        <taxon>Embryophyta</taxon>
        <taxon>Tracheophyta</taxon>
        <taxon>Spermatophyta</taxon>
        <taxon>Magnoliopsida</taxon>
        <taxon>eudicotyledons</taxon>
        <taxon>Gunneridae</taxon>
        <taxon>Pentapetalae</taxon>
        <taxon>rosids</taxon>
        <taxon>fabids</taxon>
        <taxon>Malpighiales</taxon>
        <taxon>Salicaceae</taxon>
        <taxon>Saliceae</taxon>
        <taxon>Populus</taxon>
    </lineage>
</organism>
<sequence>MEEGKGLVCVTGGTGFVASWLIMRLLEHGYTVRTTIRSSPGEHTFSPLILKILVFALPKLVWLHIAKELAKTYISYLTNLARAAEKLQIFNADLDDPDSFNEAIEGCMGVFHLAFPLDFADREPEEVITKRAVDGTLGVLRACVNAKTVKRVVCASSQATVIYSGEGDEKNKTERAALDFAEQCGLDLVFLIPPLIVGPFICPRIPESVRWSLSLIFGEKRLYHLLIKLNVVHTDGVARAYIFLLEFPHAKGRYICSWEEISIDEMSEFLSARYPEFQIPTKDSLKDIKGFKMRGLSPKKLLDCGFKFEHGLEDMFDGAIQSCKEKGFL</sequence>
<dbReference type="Pfam" id="PF01370">
    <property type="entry name" value="Epimerase"/>
    <property type="match status" value="1"/>
</dbReference>
<dbReference type="FunCoup" id="A0A2K1R4D1">
    <property type="interactions" value="31"/>
</dbReference>
<dbReference type="STRING" id="3694.A0A2K1R4D1"/>
<dbReference type="GO" id="GO:0016616">
    <property type="term" value="F:oxidoreductase activity, acting on the CH-OH group of donors, NAD or NADP as acceptor"/>
    <property type="evidence" value="ECO:0000318"/>
    <property type="project" value="GO_Central"/>
</dbReference>
<gene>
    <name evidence="4" type="ORF">POPTR_T168700</name>
</gene>
<dbReference type="PANTHER" id="PTHR10366">
    <property type="entry name" value="NAD DEPENDENT EPIMERASE/DEHYDRATASE"/>
    <property type="match status" value="1"/>
</dbReference>
<keyword evidence="1" id="KW-0521">NADP</keyword>
<dbReference type="SUPFAM" id="SSF51735">
    <property type="entry name" value="NAD(P)-binding Rossmann-fold domains"/>
    <property type="match status" value="1"/>
</dbReference>
<dbReference type="PANTHER" id="PTHR10366:SF611">
    <property type="entry name" value="NAD-DEPENDENT EPIMERASE_DEHYDRATASE DOMAIN-CONTAINING PROTEIN"/>
    <property type="match status" value="1"/>
</dbReference>
<keyword evidence="2" id="KW-0560">Oxidoreductase</keyword>
<evidence type="ECO:0000313" key="4">
    <source>
        <dbReference type="EMBL" id="PNS22146.1"/>
    </source>
</evidence>